<keyword evidence="4" id="KW-0804">Transcription</keyword>
<accession>A0A922IEZ4</accession>
<evidence type="ECO:0000256" key="5">
    <source>
        <dbReference type="ARBA" id="ARBA00023242"/>
    </source>
</evidence>
<comment type="subcellular location">
    <subcellularLocation>
        <location evidence="1">Nucleus</location>
    </subcellularLocation>
</comment>
<evidence type="ECO:0000256" key="1">
    <source>
        <dbReference type="ARBA" id="ARBA00004123"/>
    </source>
</evidence>
<keyword evidence="7" id="KW-1185">Reference proteome</keyword>
<keyword evidence="3" id="KW-0805">Transcription regulation</keyword>
<dbReference type="AlphaFoldDB" id="A0A922IEZ4"/>
<dbReference type="PANTHER" id="PTHR13130">
    <property type="entry name" value="34 KDA TRANSCRIPTIONAL CO-ACTIVATOR-RELATED"/>
    <property type="match status" value="1"/>
</dbReference>
<dbReference type="GO" id="GO:0006357">
    <property type="term" value="P:regulation of transcription by RNA polymerase II"/>
    <property type="evidence" value="ECO:0007669"/>
    <property type="project" value="TreeGrafter"/>
</dbReference>
<reference evidence="6" key="1">
    <citation type="submission" date="2013-05" db="EMBL/GenBank/DDBJ databases">
        <authorList>
            <person name="Yim A.K.Y."/>
            <person name="Chan T.F."/>
            <person name="Ji K.M."/>
            <person name="Liu X.Y."/>
            <person name="Zhou J.W."/>
            <person name="Li R.Q."/>
            <person name="Yang K.Y."/>
            <person name="Li J."/>
            <person name="Li M."/>
            <person name="Law P.T.W."/>
            <person name="Wu Y.L."/>
            <person name="Cai Z.L."/>
            <person name="Qin H."/>
            <person name="Bao Y."/>
            <person name="Leung R.K.K."/>
            <person name="Ng P.K.S."/>
            <person name="Zou J."/>
            <person name="Zhong X.J."/>
            <person name="Ran P.X."/>
            <person name="Zhong N.S."/>
            <person name="Liu Z.G."/>
            <person name="Tsui S.K.W."/>
        </authorList>
    </citation>
    <scope>NUCLEOTIDE SEQUENCE</scope>
    <source>
        <strain evidence="6">Derf</strain>
        <tissue evidence="6">Whole organism</tissue>
    </source>
</reference>
<sequence>STMENLNTINSALKKVSLVRSATLDTLKFMANTYQSSREVEIEMDPNKSDNYMGELSSLSNVLETRVRELETACTLLYPTLNSINLANTEMIAQDPNYEKTTWYPDMVISYRWLSNTQEYSTLAFQALQTKFSKRNSRYRQRTSNRANYNHNLSNHQIDSFIAQLQRSVDAMSIEVVRPFGVFTVLKIVLDRTLRAIIVLRGLVIEWVLVKSFEENFDKLTSNNLAKISERNPYATNFIDLLQDDTMDIWKPSRYKVFRTITDHCNAAILHFYAPFQMESAIKVFMLWLRSYSTLFSAVCRKCDSRLLNDMPPTWRDFRTNEPYHFECRP</sequence>
<dbReference type="Pfam" id="PF11571">
    <property type="entry name" value="Med27"/>
    <property type="match status" value="1"/>
</dbReference>
<dbReference type="InterPro" id="IPR021627">
    <property type="entry name" value="Mediator_Med27"/>
</dbReference>
<feature type="non-terminal residue" evidence="6">
    <location>
        <position position="1"/>
    </location>
</feature>
<comment type="caution">
    <text evidence="6">The sequence shown here is derived from an EMBL/GenBank/DDBJ whole genome shotgun (WGS) entry which is preliminary data.</text>
</comment>
<evidence type="ECO:0000256" key="3">
    <source>
        <dbReference type="ARBA" id="ARBA00023015"/>
    </source>
</evidence>
<gene>
    <name evidence="6" type="primary">MED27</name>
    <name evidence="6" type="ORF">DERF_003845</name>
</gene>
<organism evidence="6 7">
    <name type="scientific">Dermatophagoides farinae</name>
    <name type="common">American house dust mite</name>
    <dbReference type="NCBI Taxonomy" id="6954"/>
    <lineage>
        <taxon>Eukaryota</taxon>
        <taxon>Metazoa</taxon>
        <taxon>Ecdysozoa</taxon>
        <taxon>Arthropoda</taxon>
        <taxon>Chelicerata</taxon>
        <taxon>Arachnida</taxon>
        <taxon>Acari</taxon>
        <taxon>Acariformes</taxon>
        <taxon>Sarcoptiformes</taxon>
        <taxon>Astigmata</taxon>
        <taxon>Psoroptidia</taxon>
        <taxon>Analgoidea</taxon>
        <taxon>Pyroglyphidae</taxon>
        <taxon>Dermatophagoidinae</taxon>
        <taxon>Dermatophagoides</taxon>
    </lineage>
</organism>
<protein>
    <submittedName>
        <fullName evidence="6">Mediator of RNA polymerase II transcription subunit 27</fullName>
    </submittedName>
</protein>
<evidence type="ECO:0000256" key="2">
    <source>
        <dbReference type="ARBA" id="ARBA00008048"/>
    </source>
</evidence>
<dbReference type="GO" id="GO:0016592">
    <property type="term" value="C:mediator complex"/>
    <property type="evidence" value="ECO:0007669"/>
    <property type="project" value="InterPro"/>
</dbReference>
<reference evidence="6" key="2">
    <citation type="journal article" date="2022" name="Res Sq">
        <title>Comparative Genomics Reveals Insights into the Divergent Evolution of Astigmatic Mites and Household Pest Adaptations.</title>
        <authorList>
            <person name="Xiong Q."/>
            <person name="Wan A.T.-Y."/>
            <person name="Liu X.-Y."/>
            <person name="Fung C.S.-H."/>
            <person name="Xiao X."/>
            <person name="Malainual N."/>
            <person name="Hou J."/>
            <person name="Wang L."/>
            <person name="Wang M."/>
            <person name="Yang K."/>
            <person name="Cui Y."/>
            <person name="Leung E."/>
            <person name="Nong W."/>
            <person name="Shin S.-K."/>
            <person name="Au S."/>
            <person name="Jeong K.Y."/>
            <person name="Chew F.T."/>
            <person name="Hui J."/>
            <person name="Leung T.F."/>
            <person name="Tungtrongchitr A."/>
            <person name="Zhong N."/>
            <person name="Liu Z."/>
            <person name="Tsui S."/>
        </authorList>
    </citation>
    <scope>NUCLEOTIDE SEQUENCE</scope>
    <source>
        <strain evidence="6">Derf</strain>
        <tissue evidence="6">Whole organism</tissue>
    </source>
</reference>
<dbReference type="EMBL" id="ASGP02000001">
    <property type="protein sequence ID" value="KAH9530000.1"/>
    <property type="molecule type" value="Genomic_DNA"/>
</dbReference>
<proteinExistence type="inferred from homology"/>
<dbReference type="Proteomes" id="UP000790347">
    <property type="component" value="Unassembled WGS sequence"/>
</dbReference>
<evidence type="ECO:0000313" key="6">
    <source>
        <dbReference type="EMBL" id="KAH9530000.1"/>
    </source>
</evidence>
<dbReference type="GO" id="GO:0003713">
    <property type="term" value="F:transcription coactivator activity"/>
    <property type="evidence" value="ECO:0007669"/>
    <property type="project" value="TreeGrafter"/>
</dbReference>
<comment type="similarity">
    <text evidence="2">Belongs to the Mediator complex subunit 27 family.</text>
</comment>
<dbReference type="PANTHER" id="PTHR13130:SF4">
    <property type="entry name" value="MEDIATOR OF RNA POLYMERASE II TRANSCRIPTION SUBUNIT 27"/>
    <property type="match status" value="1"/>
</dbReference>
<name>A0A922IEZ4_DERFA</name>
<keyword evidence="5" id="KW-0539">Nucleus</keyword>
<evidence type="ECO:0000313" key="7">
    <source>
        <dbReference type="Proteomes" id="UP000790347"/>
    </source>
</evidence>
<evidence type="ECO:0000256" key="4">
    <source>
        <dbReference type="ARBA" id="ARBA00023163"/>
    </source>
</evidence>